<evidence type="ECO:0000313" key="2">
    <source>
        <dbReference type="Proteomes" id="UP000427636"/>
    </source>
</evidence>
<organism evidence="1 2">
    <name type="scientific">Gemella sanguinis</name>
    <dbReference type="NCBI Taxonomy" id="84135"/>
    <lineage>
        <taxon>Bacteria</taxon>
        <taxon>Bacillati</taxon>
        <taxon>Bacillota</taxon>
        <taxon>Bacilli</taxon>
        <taxon>Bacillales</taxon>
        <taxon>Gemellaceae</taxon>
        <taxon>Gemella</taxon>
    </lineage>
</organism>
<dbReference type="GeneID" id="84802368"/>
<dbReference type="Pfam" id="PF07006">
    <property type="entry name" value="DUF1310"/>
    <property type="match status" value="1"/>
</dbReference>
<gene>
    <name evidence="1" type="ORF">FOC50_03750</name>
</gene>
<dbReference type="InterPro" id="IPR010738">
    <property type="entry name" value="DUF1310"/>
</dbReference>
<dbReference type="EMBL" id="CP046313">
    <property type="protein sequence ID" value="QGS07456.1"/>
    <property type="molecule type" value="Genomic_DNA"/>
</dbReference>
<reference evidence="1 2" key="1">
    <citation type="submission" date="2019-11" db="EMBL/GenBank/DDBJ databases">
        <title>FDA dAtabase for Regulatory Grade micrObial Sequences (FDA-ARGOS): Supporting development and validation of Infectious Disease Dx tests.</title>
        <authorList>
            <person name="Turner S."/>
            <person name="Byrd R."/>
            <person name="Tallon L."/>
            <person name="Sadzewicz L."/>
            <person name="Vavikolanu K."/>
            <person name="Mehta A."/>
            <person name="Aluvathingal J."/>
            <person name="Nadendla S."/>
            <person name="Myers T."/>
            <person name="Yan Y."/>
            <person name="Sichtig H."/>
        </authorList>
    </citation>
    <scope>NUCLEOTIDE SEQUENCE [LARGE SCALE GENOMIC DNA]</scope>
    <source>
        <strain evidence="1 2">FDAARGOS_742</strain>
    </source>
</reference>
<sequence length="127" mass="14269">MKKFLVATITSILLLIGIVAGSIYYEKYKIEHIVKSDKAKTAIENMLKKIENKALTPDGKIKSYKIDYSKVKMNPMGGINISVIVNDNEEMIVNTTLEKNSRGEYIIDSIAISPELWKLTDDGQKDS</sequence>
<keyword evidence="2" id="KW-1185">Reference proteome</keyword>
<dbReference type="Proteomes" id="UP000427636">
    <property type="component" value="Chromosome"/>
</dbReference>
<dbReference type="RefSeq" id="WP_006363903.1">
    <property type="nucleotide sequence ID" value="NZ_CP046313.1"/>
</dbReference>
<name>A0ABX6FGE9_9BACL</name>
<protein>
    <submittedName>
        <fullName evidence="1">DUF1310 family protein</fullName>
    </submittedName>
</protein>
<accession>A0ABX6FGE9</accession>
<proteinExistence type="predicted"/>
<evidence type="ECO:0000313" key="1">
    <source>
        <dbReference type="EMBL" id="QGS07456.1"/>
    </source>
</evidence>